<protein>
    <submittedName>
        <fullName evidence="1">Uncharacterized protein</fullName>
    </submittedName>
</protein>
<keyword evidence="2" id="KW-1185">Reference proteome</keyword>
<evidence type="ECO:0000313" key="2">
    <source>
        <dbReference type="Proteomes" id="UP000239156"/>
    </source>
</evidence>
<comment type="caution">
    <text evidence="1">The sequence shown here is derived from an EMBL/GenBank/DDBJ whole genome shotgun (WGS) entry which is preliminary data.</text>
</comment>
<dbReference type="VEuPathDB" id="FungiDB:PSHT_04537"/>
<reference evidence="1" key="1">
    <citation type="submission" date="2017-12" db="EMBL/GenBank/DDBJ databases">
        <title>Gene loss provides genomic basis for host adaptation in cereal stripe rust fungi.</title>
        <authorList>
            <person name="Xia C."/>
        </authorList>
    </citation>
    <scope>NUCLEOTIDE SEQUENCE [LARGE SCALE GENOMIC DNA]</scope>
    <source>
        <strain evidence="1">93-210</strain>
    </source>
</reference>
<name>A0A2S4VQD8_9BASI</name>
<sequence>MYHRLSDNQIHLLLEYTNSVNPYNRSRFELPSPEHRYAFIATNFINYCHQHPSSNQVIQCDCVAHFKCLSCL</sequence>
<dbReference type="AlphaFoldDB" id="A0A2S4VQD8"/>
<dbReference type="Proteomes" id="UP000239156">
    <property type="component" value="Unassembled WGS sequence"/>
</dbReference>
<organism evidence="1 2">
    <name type="scientific">Puccinia striiformis</name>
    <dbReference type="NCBI Taxonomy" id="27350"/>
    <lineage>
        <taxon>Eukaryota</taxon>
        <taxon>Fungi</taxon>
        <taxon>Dikarya</taxon>
        <taxon>Basidiomycota</taxon>
        <taxon>Pucciniomycotina</taxon>
        <taxon>Pucciniomycetes</taxon>
        <taxon>Pucciniales</taxon>
        <taxon>Pucciniaceae</taxon>
        <taxon>Puccinia</taxon>
    </lineage>
</organism>
<dbReference type="EMBL" id="PKSL01000036">
    <property type="protein sequence ID" value="POW11745.1"/>
    <property type="molecule type" value="Genomic_DNA"/>
</dbReference>
<dbReference type="VEuPathDB" id="FungiDB:PSTT_05070"/>
<proteinExistence type="predicted"/>
<gene>
    <name evidence="1" type="ORF">PSTT_05070</name>
</gene>
<accession>A0A2S4VQD8</accession>
<evidence type="ECO:0000313" key="1">
    <source>
        <dbReference type="EMBL" id="POW11745.1"/>
    </source>
</evidence>